<organism evidence="1">
    <name type="scientific">Mesorhizobium sp. WSM2240</name>
    <dbReference type="NCBI Taxonomy" id="3228851"/>
    <lineage>
        <taxon>Bacteria</taxon>
        <taxon>Pseudomonadati</taxon>
        <taxon>Pseudomonadota</taxon>
        <taxon>Alphaproteobacteria</taxon>
        <taxon>Hyphomicrobiales</taxon>
        <taxon>Phyllobacteriaceae</taxon>
        <taxon>Mesorhizobium</taxon>
    </lineage>
</organism>
<dbReference type="AlphaFoldDB" id="A0AAU8CRT3"/>
<evidence type="ECO:0000313" key="1">
    <source>
        <dbReference type="EMBL" id="XCG49544.1"/>
    </source>
</evidence>
<reference evidence="1" key="1">
    <citation type="submission" date="2024-06" db="EMBL/GenBank/DDBJ databases">
        <title>Mesorhizobium karijinii sp. nov., a symbiont of the iconic Swainsona formosa from arid Australia.</title>
        <authorList>
            <person name="Hill Y.J."/>
            <person name="Watkin E.L.J."/>
            <person name="O'Hara G.W."/>
            <person name="Terpolilli J."/>
            <person name="Tye M.L."/>
            <person name="Kohlmeier M.G."/>
        </authorList>
    </citation>
    <scope>NUCLEOTIDE SEQUENCE</scope>
    <source>
        <strain evidence="1">WSM2240</strain>
    </source>
</reference>
<protein>
    <submittedName>
        <fullName evidence="1">Uncharacterized protein</fullName>
    </submittedName>
</protein>
<accession>A0AAU8CRT3</accession>
<gene>
    <name evidence="1" type="ORF">ABVK50_02625</name>
</gene>
<sequence>MLLVLTIAALLGREPKPDEVRWILYVGCDRTGRGLTPGSPELEAQCQLWWVYHANHLCHIALETLLKFTLDTLGEHPAGITLARLIPLCVDRILESAEHPPVHWSAFLDSLQPAANAYAADEGTEWALCDAIISARAAATSGYAACPVKMGCAPDGCRNWSCLPGSAVDEFPRVGQLM</sequence>
<name>A0AAU8CRT3_9HYPH</name>
<dbReference type="EMBL" id="CP159253">
    <property type="protein sequence ID" value="XCG49544.1"/>
    <property type="molecule type" value="Genomic_DNA"/>
</dbReference>
<proteinExistence type="predicted"/>
<dbReference type="RefSeq" id="WP_353642924.1">
    <property type="nucleotide sequence ID" value="NZ_CP159253.1"/>
</dbReference>